<gene>
    <name evidence="1" type="ORF">g.1685</name>
</gene>
<proteinExistence type="predicted"/>
<name>A0A2S2R8A7_9HEMI</name>
<accession>A0A2S2R8A7</accession>
<reference evidence="1" key="1">
    <citation type="submission" date="2018-04" db="EMBL/GenBank/DDBJ databases">
        <title>Transcriptome assembly of Sipha flava.</title>
        <authorList>
            <person name="Scully E.D."/>
            <person name="Geib S.M."/>
            <person name="Palmer N.A."/>
            <person name="Koch K."/>
            <person name="Bradshaw J."/>
            <person name="Heng-Moss T."/>
            <person name="Sarath G."/>
        </authorList>
    </citation>
    <scope>NUCLEOTIDE SEQUENCE</scope>
</reference>
<organism evidence="1">
    <name type="scientific">Sipha flava</name>
    <name type="common">yellow sugarcane aphid</name>
    <dbReference type="NCBI Taxonomy" id="143950"/>
    <lineage>
        <taxon>Eukaryota</taxon>
        <taxon>Metazoa</taxon>
        <taxon>Ecdysozoa</taxon>
        <taxon>Arthropoda</taxon>
        <taxon>Hexapoda</taxon>
        <taxon>Insecta</taxon>
        <taxon>Pterygota</taxon>
        <taxon>Neoptera</taxon>
        <taxon>Paraneoptera</taxon>
        <taxon>Hemiptera</taxon>
        <taxon>Sternorrhyncha</taxon>
        <taxon>Aphidomorpha</taxon>
        <taxon>Aphidoidea</taxon>
        <taxon>Aphididae</taxon>
        <taxon>Sipha</taxon>
    </lineage>
</organism>
<evidence type="ECO:0000313" key="1">
    <source>
        <dbReference type="EMBL" id="MBY86297.1"/>
    </source>
</evidence>
<sequence length="104" mass="12730">MYNKCSHRNEEIVTAARLYWFNIVSGVYTIKHRNDIHHFKLSTPRDRYTRFNFHLHLRPKRAIFRSHHPEHPRRYCSNNNNNIIIIHVYNILRRMVQFSTRATA</sequence>
<dbReference type="AlphaFoldDB" id="A0A2S2R8A7"/>
<protein>
    <submittedName>
        <fullName evidence="1">Uncharacterized protein</fullName>
    </submittedName>
</protein>
<dbReference type="EMBL" id="GGMS01017094">
    <property type="protein sequence ID" value="MBY86297.1"/>
    <property type="molecule type" value="Transcribed_RNA"/>
</dbReference>